<keyword evidence="4" id="KW-0233">DNA recombination</keyword>
<dbReference type="PANTHER" id="PTHR30349:SF64">
    <property type="entry name" value="PROPHAGE INTEGRASE INTD-RELATED"/>
    <property type="match status" value="1"/>
</dbReference>
<sequence>MNKKIVKKDGPTINKIIKKDGSIVYRANIYLGVDVNTGKSVRTSITAKTQKAIKLKASKAINDFQDNGCTRLAKVNCKTFDELISLWWNNHKLSLKNNTVTSNENFINSYICPALGAYSISRITTSLIQNQMNIWANNANSSKLYTTGSTKSYSVLLNIITRIFQYGISIGVVTFNPARDVILPRIKRQENKKIKYFENSELKVWYDFLNSVPNTEQDALLVTLCKLLLSTGMRVNEALALNWSDIDYHNGVVSVTKTLDSKGKLESTPKTRSSARIIDIDQSTILLLKQYQNRQRNLFLKSGLNINGIIFTNGIKPYLLRSTLLARLKKYFTLAKVPDIGFHGFRHTHASLLLNAGVEYKELQHRLGHAQLSMTMDTYSHLSAKNARAVVDIFDKAIQNL</sequence>
<gene>
    <name evidence="6" type="ORF">GU334_05035</name>
</gene>
<dbReference type="PANTHER" id="PTHR30349">
    <property type="entry name" value="PHAGE INTEGRASE-RELATED"/>
    <property type="match status" value="1"/>
</dbReference>
<name>A0AAE6YML2_9LACT</name>
<dbReference type="RefSeq" id="WP_167841251.1">
    <property type="nucleotide sequence ID" value="NZ_CP047628.1"/>
</dbReference>
<organism evidence="6 7">
    <name type="scientific">Pseudolactococcus raffinolactis</name>
    <dbReference type="NCBI Taxonomy" id="1366"/>
    <lineage>
        <taxon>Bacteria</taxon>
        <taxon>Bacillati</taxon>
        <taxon>Bacillota</taxon>
        <taxon>Bacilli</taxon>
        <taxon>Lactobacillales</taxon>
        <taxon>Streptococcaceae</taxon>
        <taxon>Pseudolactococcus</taxon>
    </lineage>
</organism>
<dbReference type="Gene3D" id="1.10.150.130">
    <property type="match status" value="1"/>
</dbReference>
<evidence type="ECO:0000256" key="2">
    <source>
        <dbReference type="ARBA" id="ARBA00022908"/>
    </source>
</evidence>
<evidence type="ECO:0000313" key="7">
    <source>
        <dbReference type="Proteomes" id="UP000501558"/>
    </source>
</evidence>
<dbReference type="PROSITE" id="PS51898">
    <property type="entry name" value="TYR_RECOMBINASE"/>
    <property type="match status" value="1"/>
</dbReference>
<dbReference type="GO" id="GO:0006310">
    <property type="term" value="P:DNA recombination"/>
    <property type="evidence" value="ECO:0007669"/>
    <property type="project" value="UniProtKB-KW"/>
</dbReference>
<dbReference type="EMBL" id="CP047628">
    <property type="protein sequence ID" value="QIW58303.1"/>
    <property type="molecule type" value="Genomic_DNA"/>
</dbReference>
<protein>
    <submittedName>
        <fullName evidence="6">Tyrosine-type recombinase/integrase</fullName>
    </submittedName>
</protein>
<feature type="domain" description="Tyr recombinase" evidence="5">
    <location>
        <begin position="192"/>
        <end position="392"/>
    </location>
</feature>
<dbReference type="Gene3D" id="1.10.443.10">
    <property type="entry name" value="Intergrase catalytic core"/>
    <property type="match status" value="1"/>
</dbReference>
<evidence type="ECO:0000256" key="1">
    <source>
        <dbReference type="ARBA" id="ARBA00008857"/>
    </source>
</evidence>
<dbReference type="AlphaFoldDB" id="A0AAE6YML2"/>
<proteinExistence type="inferred from homology"/>
<dbReference type="SUPFAM" id="SSF56349">
    <property type="entry name" value="DNA breaking-rejoining enzymes"/>
    <property type="match status" value="1"/>
</dbReference>
<dbReference type="InterPro" id="IPR004107">
    <property type="entry name" value="Integrase_SAM-like_N"/>
</dbReference>
<dbReference type="InterPro" id="IPR050090">
    <property type="entry name" value="Tyrosine_recombinase_XerCD"/>
</dbReference>
<dbReference type="Pfam" id="PF00589">
    <property type="entry name" value="Phage_integrase"/>
    <property type="match status" value="1"/>
</dbReference>
<evidence type="ECO:0000313" key="6">
    <source>
        <dbReference type="EMBL" id="QIW58303.1"/>
    </source>
</evidence>
<accession>A0AAE6YML2</accession>
<evidence type="ECO:0000256" key="4">
    <source>
        <dbReference type="ARBA" id="ARBA00023172"/>
    </source>
</evidence>
<dbReference type="GO" id="GO:0003677">
    <property type="term" value="F:DNA binding"/>
    <property type="evidence" value="ECO:0007669"/>
    <property type="project" value="UniProtKB-KW"/>
</dbReference>
<keyword evidence="3" id="KW-0238">DNA-binding</keyword>
<reference evidence="6 7" key="1">
    <citation type="submission" date="2019-12" db="EMBL/GenBank/DDBJ databases">
        <title>Whole genome sequences of Lactococcus raffinolactis strains isolated from sewage.</title>
        <authorList>
            <person name="Ybazeta G."/>
            <person name="Ross M."/>
            <person name="Brabant-Kirwan D."/>
            <person name="Saleh M."/>
            <person name="Dillon J.A."/>
            <person name="Splinter K."/>
            <person name="Nokhbeh R."/>
        </authorList>
    </citation>
    <scope>NUCLEOTIDE SEQUENCE [LARGE SCALE GENOMIC DNA]</scope>
    <source>
        <strain evidence="6 7">Lr_19_14</strain>
    </source>
</reference>
<keyword evidence="2" id="KW-0229">DNA integration</keyword>
<dbReference type="InterPro" id="IPR002104">
    <property type="entry name" value="Integrase_catalytic"/>
</dbReference>
<dbReference type="InterPro" id="IPR013762">
    <property type="entry name" value="Integrase-like_cat_sf"/>
</dbReference>
<dbReference type="Proteomes" id="UP000501558">
    <property type="component" value="Chromosome"/>
</dbReference>
<evidence type="ECO:0000259" key="5">
    <source>
        <dbReference type="PROSITE" id="PS51898"/>
    </source>
</evidence>
<dbReference type="GO" id="GO:0015074">
    <property type="term" value="P:DNA integration"/>
    <property type="evidence" value="ECO:0007669"/>
    <property type="project" value="UniProtKB-KW"/>
</dbReference>
<dbReference type="Pfam" id="PF14659">
    <property type="entry name" value="Phage_int_SAM_3"/>
    <property type="match status" value="1"/>
</dbReference>
<dbReference type="InterPro" id="IPR011010">
    <property type="entry name" value="DNA_brk_join_enz"/>
</dbReference>
<keyword evidence="7" id="KW-1185">Reference proteome</keyword>
<dbReference type="CDD" id="cd01189">
    <property type="entry name" value="INT_ICEBs1_C_like"/>
    <property type="match status" value="1"/>
</dbReference>
<evidence type="ECO:0000256" key="3">
    <source>
        <dbReference type="ARBA" id="ARBA00023125"/>
    </source>
</evidence>
<dbReference type="InterPro" id="IPR010998">
    <property type="entry name" value="Integrase_recombinase_N"/>
</dbReference>
<comment type="similarity">
    <text evidence="1">Belongs to the 'phage' integrase family.</text>
</comment>